<feature type="compositionally biased region" description="Basic residues" evidence="1">
    <location>
        <begin position="517"/>
        <end position="528"/>
    </location>
</feature>
<feature type="compositionally biased region" description="Polar residues" evidence="1">
    <location>
        <begin position="373"/>
        <end position="383"/>
    </location>
</feature>
<feature type="compositionally biased region" description="Pro residues" evidence="1">
    <location>
        <begin position="1032"/>
        <end position="1041"/>
    </location>
</feature>
<dbReference type="Gene3D" id="2.30.29.30">
    <property type="entry name" value="Pleckstrin-homology domain (PH domain)/Phosphotyrosine-binding domain (PTB)"/>
    <property type="match status" value="2"/>
</dbReference>
<reference evidence="3" key="1">
    <citation type="submission" date="2019-05" db="EMBL/GenBank/DDBJ databases">
        <title>Annotation for the trematode Fasciolopsis buski.</title>
        <authorList>
            <person name="Choi Y.-J."/>
        </authorList>
    </citation>
    <scope>NUCLEOTIDE SEQUENCE</scope>
    <source>
        <strain evidence="3">HT</strain>
        <tissue evidence="3">Whole worm</tissue>
    </source>
</reference>
<protein>
    <submittedName>
        <fullName evidence="3">Dystrophin protein 1</fullName>
    </submittedName>
</protein>
<dbReference type="SMART" id="SM00462">
    <property type="entry name" value="PTB"/>
    <property type="match status" value="1"/>
</dbReference>
<proteinExistence type="predicted"/>
<dbReference type="SUPFAM" id="SSF50729">
    <property type="entry name" value="PH domain-like"/>
    <property type="match status" value="2"/>
</dbReference>
<feature type="compositionally biased region" description="Basic residues" evidence="1">
    <location>
        <begin position="272"/>
        <end position="301"/>
    </location>
</feature>
<feature type="region of interest" description="Disordered" evidence="1">
    <location>
        <begin position="882"/>
        <end position="909"/>
    </location>
</feature>
<dbReference type="AlphaFoldDB" id="A0A8E0RPH5"/>
<gene>
    <name evidence="3" type="ORF">FBUS_06867</name>
</gene>
<feature type="compositionally biased region" description="Basic and acidic residues" evidence="1">
    <location>
        <begin position="253"/>
        <end position="271"/>
    </location>
</feature>
<dbReference type="PROSITE" id="PS01179">
    <property type="entry name" value="PID"/>
    <property type="match status" value="1"/>
</dbReference>
<feature type="compositionally biased region" description="Low complexity" evidence="1">
    <location>
        <begin position="194"/>
        <end position="205"/>
    </location>
</feature>
<feature type="compositionally biased region" description="Polar residues" evidence="1">
    <location>
        <begin position="897"/>
        <end position="909"/>
    </location>
</feature>
<feature type="compositionally biased region" description="Polar residues" evidence="1">
    <location>
        <begin position="497"/>
        <end position="516"/>
    </location>
</feature>
<dbReference type="EMBL" id="LUCM01009467">
    <property type="protein sequence ID" value="KAA0186947.1"/>
    <property type="molecule type" value="Genomic_DNA"/>
</dbReference>
<dbReference type="GO" id="GO:0050998">
    <property type="term" value="F:nitric-oxide synthase binding"/>
    <property type="evidence" value="ECO:0007669"/>
    <property type="project" value="TreeGrafter"/>
</dbReference>
<feature type="compositionally biased region" description="Low complexity" evidence="1">
    <location>
        <begin position="439"/>
        <end position="449"/>
    </location>
</feature>
<feature type="region of interest" description="Disordered" evidence="1">
    <location>
        <begin position="434"/>
        <end position="539"/>
    </location>
</feature>
<evidence type="ECO:0000256" key="1">
    <source>
        <dbReference type="SAM" id="MobiDB-lite"/>
    </source>
</evidence>
<feature type="domain" description="PID" evidence="2">
    <location>
        <begin position="121"/>
        <end position="193"/>
    </location>
</feature>
<sequence length="1098" mass="120143">MDIPRPQNRLEIVSSMRRIRYEFKEKGIKKQKVLIKVSADGVFVYARKKPKLAMRWPGSRGSQSSCQFTGNRVYSDNLSTEIASIAESGTNESEILSASGSGVLGLGLRDSSLLSCMHQANLMLYHPIYRIFYVSHDSQDLKIFSYIARDSRTSVFRCNVFKAYKKLQAMRIVRTVGQAFDVCHRLALQKQEQEQQQQQQQQTQQSGLEQDDASKPIDTESEVALKGNATDAKTEVGKQKSAKSQRTQRRHTDHGEQDHDSHRVHCRDHEHHHSRHRRHHHHRHHQQHGHKSHGHHHRPQRHQRDSDERNGVWDENLPHSGSRTSKHRHTGTERTEDMIKQGRSNSAQREQKSGSRKLGIPHSLSRNSHEELGSNNVQSSVKNSRLDLPVDVRDSDNSVKDILIADLHKPDSEDVMSTNNSTGNSAKHIARTKSENYQAAASTARSSASPVCSTCMSHASSSESDEVEGESASSSASSQCSYPRSSRRSSKSALRTPSESESSGTGNSDSVQSPRPSKTRPRCKHRTSNRLSQTAHDSSFPARIKGSMTTQDLVWMLQTGGNARSNEFSLAAELNSILSATMSPTSFIRYPEGIGLPQSRSVDNTLAKVLMDESDVQSSGCTSNLMIDATGSSAGSAVGIPSGAKLTQNDSQITTDSDLVNWQTKPATGSPKLGSIERSDLLGQLCLASKSDGSVVSEPHNLLDTRVPPDGVPLHKPLASCQSVGLVLHPNQGSLANPHPTKFGQVPAGGTPIPSHKSAFETTIDSRLAAIQRTPQYIQHLLRQNQDMRSWLTQMSDRLQRLELMATTRQKSQTTTTFQMLSRPGRTSTSVSQLPDGDQPTKRPADGEISAALATSFKPLNPFRMPRSLSTLAGVNLHAQTPLGTDNERKQGELSMCNGQGNTGERSQINSLDAETDGFLQLATRRGTSVPQTTGLSYSDSLRWNSNPLYTNLYGIPRSTSVTESSLLSISTVNPPVHVSIPSAENPSSIQFEWPSMKPTNTRDQSTGKLGIIPVCPGFPNEGANGSFSIPPIRPAPPPPKRQNAAAAQPTLESSQQVVKITNRSTGTDGCSAEKEFGGIAQNSAGNTCPEDVMNVPK</sequence>
<dbReference type="InterPro" id="IPR006020">
    <property type="entry name" value="PTB/PI_dom"/>
</dbReference>
<feature type="region of interest" description="Disordered" evidence="1">
    <location>
        <begin position="194"/>
        <end position="392"/>
    </location>
</feature>
<feature type="region of interest" description="Disordered" evidence="1">
    <location>
        <begin position="810"/>
        <end position="845"/>
    </location>
</feature>
<feature type="compositionally biased region" description="Low complexity" evidence="1">
    <location>
        <begin position="810"/>
        <end position="819"/>
    </location>
</feature>
<feature type="region of interest" description="Disordered" evidence="1">
    <location>
        <begin position="1024"/>
        <end position="1059"/>
    </location>
</feature>
<name>A0A8E0RPH5_9TREM</name>
<evidence type="ECO:0000313" key="3">
    <source>
        <dbReference type="EMBL" id="KAA0186947.1"/>
    </source>
</evidence>
<comment type="caution">
    <text evidence="3">The sequence shown here is derived from an EMBL/GenBank/DDBJ whole genome shotgun (WGS) entry which is preliminary data.</text>
</comment>
<organism evidence="3 4">
    <name type="scientific">Fasciolopsis buskii</name>
    <dbReference type="NCBI Taxonomy" id="27845"/>
    <lineage>
        <taxon>Eukaryota</taxon>
        <taxon>Metazoa</taxon>
        <taxon>Spiralia</taxon>
        <taxon>Lophotrochozoa</taxon>
        <taxon>Platyhelminthes</taxon>
        <taxon>Trematoda</taxon>
        <taxon>Digenea</taxon>
        <taxon>Plagiorchiida</taxon>
        <taxon>Echinostomata</taxon>
        <taxon>Echinostomatoidea</taxon>
        <taxon>Fasciolidae</taxon>
        <taxon>Fasciolopsis</taxon>
    </lineage>
</organism>
<dbReference type="InterPro" id="IPR011993">
    <property type="entry name" value="PH-like_dom_sf"/>
</dbReference>
<evidence type="ECO:0000313" key="4">
    <source>
        <dbReference type="Proteomes" id="UP000728185"/>
    </source>
</evidence>
<feature type="compositionally biased region" description="Basic and acidic residues" evidence="1">
    <location>
        <begin position="302"/>
        <end position="312"/>
    </location>
</feature>
<feature type="compositionally biased region" description="Basic residues" evidence="1">
    <location>
        <begin position="240"/>
        <end position="252"/>
    </location>
</feature>
<dbReference type="Pfam" id="PF00640">
    <property type="entry name" value="PID"/>
    <property type="match status" value="1"/>
</dbReference>
<dbReference type="PANTHER" id="PTHR11232:SF17">
    <property type="entry name" value="CAPON-LIKE PROTEIN"/>
    <property type="match status" value="1"/>
</dbReference>
<evidence type="ECO:0000259" key="2">
    <source>
        <dbReference type="PROSITE" id="PS01179"/>
    </source>
</evidence>
<feature type="compositionally biased region" description="Basic and acidic residues" evidence="1">
    <location>
        <begin position="330"/>
        <end position="340"/>
    </location>
</feature>
<keyword evidence="4" id="KW-1185">Reference proteome</keyword>
<dbReference type="OrthoDB" id="10030336at2759"/>
<dbReference type="PANTHER" id="PTHR11232">
    <property type="entry name" value="PHOSPHOTYROSINE INTERACTION DOMAIN-CONTAINING FAMILY MEMBER"/>
    <property type="match status" value="1"/>
</dbReference>
<accession>A0A8E0RPH5</accession>
<feature type="compositionally biased region" description="Low complexity" evidence="1">
    <location>
        <begin position="470"/>
        <end position="484"/>
    </location>
</feature>
<dbReference type="InterPro" id="IPR051133">
    <property type="entry name" value="Adapter_Engulfment-Domain"/>
</dbReference>
<dbReference type="Proteomes" id="UP000728185">
    <property type="component" value="Unassembled WGS sequence"/>
</dbReference>